<protein>
    <submittedName>
        <fullName evidence="1">Uncharacterized protein</fullName>
    </submittedName>
</protein>
<gene>
    <name evidence="1" type="ORF">AVDCRST_MAG89-21</name>
</gene>
<accession>A0A6J4K2S2</accession>
<organism evidence="1">
    <name type="scientific">uncultured Gemmatimonadota bacterium</name>
    <dbReference type="NCBI Taxonomy" id="203437"/>
    <lineage>
        <taxon>Bacteria</taxon>
        <taxon>Pseudomonadati</taxon>
        <taxon>Gemmatimonadota</taxon>
        <taxon>environmental samples</taxon>
    </lineage>
</organism>
<name>A0A6J4K2S2_9BACT</name>
<dbReference type="AlphaFoldDB" id="A0A6J4K2S2"/>
<dbReference type="EMBL" id="CADCTV010000004">
    <property type="protein sequence ID" value="CAA9294105.1"/>
    <property type="molecule type" value="Genomic_DNA"/>
</dbReference>
<evidence type="ECO:0000313" key="1">
    <source>
        <dbReference type="EMBL" id="CAA9294105.1"/>
    </source>
</evidence>
<sequence>KRMSDAVNEDGNLPLHVSILHSIFGGDEPTPRALGEFDQKTYPREIRELLERRDDVAQGLMDMGLHTRRERIDAIPRLRGLLRTYPHPLVYETLINAYIDDHRWDEARGAAFAARQRRVEVSRSPYSEIRAETDRLNEWTPEEVDALREESDARAAAAAARNDLA</sequence>
<feature type="non-terminal residue" evidence="1">
    <location>
        <position position="1"/>
    </location>
</feature>
<reference evidence="1" key="1">
    <citation type="submission" date="2020-02" db="EMBL/GenBank/DDBJ databases">
        <authorList>
            <person name="Meier V. D."/>
        </authorList>
    </citation>
    <scope>NUCLEOTIDE SEQUENCE</scope>
    <source>
        <strain evidence="1">AVDCRST_MAG89</strain>
    </source>
</reference>
<proteinExistence type="predicted"/>